<organism evidence="2 3">
    <name type="scientific">Sphaerisporangium corydalis</name>
    <dbReference type="NCBI Taxonomy" id="1441875"/>
    <lineage>
        <taxon>Bacteria</taxon>
        <taxon>Bacillati</taxon>
        <taxon>Actinomycetota</taxon>
        <taxon>Actinomycetes</taxon>
        <taxon>Streptosporangiales</taxon>
        <taxon>Streptosporangiaceae</taxon>
        <taxon>Sphaerisporangium</taxon>
    </lineage>
</organism>
<evidence type="ECO:0000256" key="1">
    <source>
        <dbReference type="SAM" id="SignalP"/>
    </source>
</evidence>
<dbReference type="Gene3D" id="2.120.10.30">
    <property type="entry name" value="TolB, C-terminal domain"/>
    <property type="match status" value="1"/>
</dbReference>
<proteinExistence type="predicted"/>
<feature type="chain" id="PRO_5045770578" evidence="1">
    <location>
        <begin position="26"/>
        <end position="330"/>
    </location>
</feature>
<gene>
    <name evidence="2" type="ORF">ACFO8L_39935</name>
</gene>
<dbReference type="EMBL" id="JBHSFN010000046">
    <property type="protein sequence ID" value="MFC4592316.1"/>
    <property type="molecule type" value="Genomic_DNA"/>
</dbReference>
<comment type="caution">
    <text evidence="2">The sequence shown here is derived from an EMBL/GenBank/DDBJ whole genome shotgun (WGS) entry which is preliminary data.</text>
</comment>
<dbReference type="RefSeq" id="WP_262849350.1">
    <property type="nucleotide sequence ID" value="NZ_JANZYP010000084.1"/>
</dbReference>
<dbReference type="Proteomes" id="UP001595891">
    <property type="component" value="Unassembled WGS sequence"/>
</dbReference>
<protein>
    <submittedName>
        <fullName evidence="2">SMP-30/gluconolactonase/LRE family protein</fullName>
    </submittedName>
</protein>
<keyword evidence="1" id="KW-0732">Signal</keyword>
<feature type="signal peptide" evidence="1">
    <location>
        <begin position="1"/>
        <end position="25"/>
    </location>
</feature>
<dbReference type="SUPFAM" id="SSF63829">
    <property type="entry name" value="Calcium-dependent phosphotriesterase"/>
    <property type="match status" value="1"/>
</dbReference>
<reference evidence="3" key="1">
    <citation type="journal article" date="2019" name="Int. J. Syst. Evol. Microbiol.">
        <title>The Global Catalogue of Microorganisms (GCM) 10K type strain sequencing project: providing services to taxonomists for standard genome sequencing and annotation.</title>
        <authorList>
            <consortium name="The Broad Institute Genomics Platform"/>
            <consortium name="The Broad Institute Genome Sequencing Center for Infectious Disease"/>
            <person name="Wu L."/>
            <person name="Ma J."/>
        </authorList>
    </citation>
    <scope>NUCLEOTIDE SEQUENCE [LARGE SCALE GENOMIC DNA]</scope>
    <source>
        <strain evidence="3">CCUG 49560</strain>
    </source>
</reference>
<keyword evidence="3" id="KW-1185">Reference proteome</keyword>
<sequence>MRPLPRTLFLALCLSVLAAVGPASAALAGEQDAAAARHQPSDVVIPGDDYYPESIAATPGGTLFVSSIVTGEIDRVPAGSATAQTFVPAGVNIGTAGVLADPGRNVLWACAIDLSFQTPTVLKAFNLSTGALVAGYTLPDGGVCADLTLARGAVYLTDTTNPTASPQAPGRILRLTTPSPVTATGGTLSVWSSDPLFTNGPGLQINGIAFDGVRSFYTTNYASGDLLQVDIAADGSARPAKLLDFGQHFVNPDGIRMLDRTHLLVAENPGRLDVVDTRAGTVTVANSTLDQPTSVVKTPRGLYVTEGQVLRLQSGQPPNLPFKIRWLPTP</sequence>
<evidence type="ECO:0000313" key="3">
    <source>
        <dbReference type="Proteomes" id="UP001595891"/>
    </source>
</evidence>
<name>A0ABV9ERL5_9ACTN</name>
<dbReference type="InterPro" id="IPR011042">
    <property type="entry name" value="6-blade_b-propeller_TolB-like"/>
</dbReference>
<accession>A0ABV9ERL5</accession>
<evidence type="ECO:0000313" key="2">
    <source>
        <dbReference type="EMBL" id="MFC4592316.1"/>
    </source>
</evidence>